<evidence type="ECO:0000256" key="5">
    <source>
        <dbReference type="SAM" id="MobiDB-lite"/>
    </source>
</evidence>
<dbReference type="InterPro" id="IPR005522">
    <property type="entry name" value="IPK"/>
</dbReference>
<accession>A0A2H3J8I1</accession>
<dbReference type="GO" id="GO:0046854">
    <property type="term" value="P:phosphatidylinositol phosphate biosynthetic process"/>
    <property type="evidence" value="ECO:0007669"/>
    <property type="project" value="TreeGrafter"/>
</dbReference>
<dbReference type="STRING" id="742152.A0A2H3J8I1"/>
<evidence type="ECO:0000313" key="6">
    <source>
        <dbReference type="EMBL" id="PCH38530.1"/>
    </source>
</evidence>
<sequence>MSSQPGPSHVPLAAQVGGHPGVMTTQDGFLLVKPSLPKETAFYTSISQEPHLLILQDYVPKFYGTLRLEGKVASEEVALNEPDAIRPVEGHIVLENLTYTFLKPNILDVKLGTVLYDEDATPEKRARMEKTARETTTSETGIRLTGFQVYDLVADKPIVTPKGYGKSIKAAELPEGIARFFPLASSATPAESTSDSIGTGLPKDILLPLLSDLRLEIQELHDVLARLDVRMVGASLLILYEADWDQDEDEEEEDEEDGKKPIGPPSIVKLIDFAHSKLALGEGPDEGVLLGLRTFIGLLDGRIEQVKAA</sequence>
<keyword evidence="3 4" id="KW-0418">Kinase</keyword>
<dbReference type="OMA" id="FRICGMK"/>
<evidence type="ECO:0000256" key="1">
    <source>
        <dbReference type="ARBA" id="ARBA00007374"/>
    </source>
</evidence>
<dbReference type="PANTHER" id="PTHR12400">
    <property type="entry name" value="INOSITOL POLYPHOSPHATE KINASE"/>
    <property type="match status" value="1"/>
</dbReference>
<dbReference type="InterPro" id="IPR038286">
    <property type="entry name" value="IPK_sf"/>
</dbReference>
<organism evidence="6 7">
    <name type="scientific">Wolfiporia cocos (strain MD-104)</name>
    <name type="common">Brown rot fungus</name>
    <dbReference type="NCBI Taxonomy" id="742152"/>
    <lineage>
        <taxon>Eukaryota</taxon>
        <taxon>Fungi</taxon>
        <taxon>Dikarya</taxon>
        <taxon>Basidiomycota</taxon>
        <taxon>Agaricomycotina</taxon>
        <taxon>Agaricomycetes</taxon>
        <taxon>Polyporales</taxon>
        <taxon>Phaeolaceae</taxon>
        <taxon>Wolfiporia</taxon>
    </lineage>
</organism>
<evidence type="ECO:0000256" key="2">
    <source>
        <dbReference type="ARBA" id="ARBA00022679"/>
    </source>
</evidence>
<dbReference type="AlphaFoldDB" id="A0A2H3J8I1"/>
<keyword evidence="7" id="KW-1185">Reference proteome</keyword>
<dbReference type="GO" id="GO:0008440">
    <property type="term" value="F:inositol-1,4,5-trisphosphate 3-kinase activity"/>
    <property type="evidence" value="ECO:0007669"/>
    <property type="project" value="TreeGrafter"/>
</dbReference>
<evidence type="ECO:0000256" key="4">
    <source>
        <dbReference type="RuleBase" id="RU363090"/>
    </source>
</evidence>
<dbReference type="GO" id="GO:0032958">
    <property type="term" value="P:inositol phosphate biosynthetic process"/>
    <property type="evidence" value="ECO:0007669"/>
    <property type="project" value="InterPro"/>
</dbReference>
<dbReference type="Gene3D" id="3.30.470.160">
    <property type="entry name" value="Inositol polyphosphate kinase"/>
    <property type="match status" value="1"/>
</dbReference>
<dbReference type="SUPFAM" id="SSF56104">
    <property type="entry name" value="SAICAR synthase-like"/>
    <property type="match status" value="1"/>
</dbReference>
<dbReference type="PANTHER" id="PTHR12400:SF108">
    <property type="entry name" value="KINASE"/>
    <property type="match status" value="1"/>
</dbReference>
<dbReference type="EMBL" id="KB467942">
    <property type="protein sequence ID" value="PCH38530.1"/>
    <property type="molecule type" value="Genomic_DNA"/>
</dbReference>
<dbReference type="Proteomes" id="UP000218811">
    <property type="component" value="Unassembled WGS sequence"/>
</dbReference>
<gene>
    <name evidence="6" type="ORF">WOLCODRAFT_97274</name>
</gene>
<dbReference type="Pfam" id="PF03770">
    <property type="entry name" value="IPK"/>
    <property type="match status" value="1"/>
</dbReference>
<protein>
    <recommendedName>
        <fullName evidence="4">Kinase</fullName>
        <ecNumber evidence="4">2.7.-.-</ecNumber>
    </recommendedName>
</protein>
<dbReference type="GO" id="GO:0005634">
    <property type="term" value="C:nucleus"/>
    <property type="evidence" value="ECO:0007669"/>
    <property type="project" value="TreeGrafter"/>
</dbReference>
<reference evidence="6" key="1">
    <citation type="journal article" date="2012" name="Science">
        <title>The Paleozoic origin of enzymatic lignin decomposition reconstructed from 31 fungal genomes.</title>
        <authorList>
            <person name="Floudas D."/>
            <person name="Binder M."/>
            <person name="Riley R."/>
            <person name="Barry K."/>
            <person name="Blanchette R.A."/>
            <person name="Henrissat B."/>
            <person name="Martinez A.T."/>
            <person name="Otillar R."/>
            <person name="Spatafora J.W."/>
            <person name="Yadav J.S."/>
            <person name="Aerts A."/>
            <person name="Benoit I."/>
            <person name="Boyd A."/>
            <person name="Carlson A."/>
            <person name="Copeland A."/>
            <person name="Coutinho P.M."/>
            <person name="de Vries R.P."/>
            <person name="Ferreira P."/>
            <person name="Findley K."/>
            <person name="Foster B."/>
            <person name="Gaskell J."/>
            <person name="Glotzer D."/>
            <person name="Gorecki P."/>
            <person name="Heitman J."/>
            <person name="Hesse C."/>
            <person name="Hori C."/>
            <person name="Igarashi K."/>
            <person name="Jurgens J.A."/>
            <person name="Kallen N."/>
            <person name="Kersten P."/>
            <person name="Kohler A."/>
            <person name="Kuees U."/>
            <person name="Kumar T.K.A."/>
            <person name="Kuo A."/>
            <person name="LaButti K."/>
            <person name="Larrondo L.F."/>
            <person name="Lindquist E."/>
            <person name="Ling A."/>
            <person name="Lombard V."/>
            <person name="Lucas S."/>
            <person name="Lundell T."/>
            <person name="Martin R."/>
            <person name="McLaughlin D.J."/>
            <person name="Morgenstern I."/>
            <person name="Morin E."/>
            <person name="Murat C."/>
            <person name="Nagy L.G."/>
            <person name="Nolan M."/>
            <person name="Ohm R.A."/>
            <person name="Patyshakuliyeva A."/>
            <person name="Rokas A."/>
            <person name="Ruiz-Duenas F.J."/>
            <person name="Sabat G."/>
            <person name="Salamov A."/>
            <person name="Samejima M."/>
            <person name="Schmutz J."/>
            <person name="Slot J.C."/>
            <person name="St John F."/>
            <person name="Stenlid J."/>
            <person name="Sun H."/>
            <person name="Sun S."/>
            <person name="Syed K."/>
            <person name="Tsang A."/>
            <person name="Wiebenga A."/>
            <person name="Young D."/>
            <person name="Pisabarro A."/>
            <person name="Eastwood D.C."/>
            <person name="Martin F."/>
            <person name="Cullen D."/>
            <person name="Grigoriev I.V."/>
            <person name="Hibbett D.S."/>
        </authorList>
    </citation>
    <scope>NUCLEOTIDE SEQUENCE [LARGE SCALE GENOMIC DNA]</scope>
    <source>
        <strain evidence="6">MD-104</strain>
    </source>
</reference>
<feature type="compositionally biased region" description="Acidic residues" evidence="5">
    <location>
        <begin position="245"/>
        <end position="256"/>
    </location>
</feature>
<feature type="region of interest" description="Disordered" evidence="5">
    <location>
        <begin position="245"/>
        <end position="264"/>
    </location>
</feature>
<dbReference type="GO" id="GO:0005737">
    <property type="term" value="C:cytoplasm"/>
    <property type="evidence" value="ECO:0007669"/>
    <property type="project" value="TreeGrafter"/>
</dbReference>
<evidence type="ECO:0000313" key="7">
    <source>
        <dbReference type="Proteomes" id="UP000218811"/>
    </source>
</evidence>
<dbReference type="EC" id="2.7.-.-" evidence="4"/>
<proteinExistence type="inferred from homology"/>
<name>A0A2H3J8I1_WOLCO</name>
<dbReference type="GO" id="GO:0000824">
    <property type="term" value="F:inositol-1,4,5,6-tetrakisphosphate 3-kinase activity"/>
    <property type="evidence" value="ECO:0007669"/>
    <property type="project" value="TreeGrafter"/>
</dbReference>
<evidence type="ECO:0000256" key="3">
    <source>
        <dbReference type="ARBA" id="ARBA00022777"/>
    </source>
</evidence>
<keyword evidence="2 4" id="KW-0808">Transferase</keyword>
<comment type="similarity">
    <text evidence="1 4">Belongs to the inositol phosphokinase (IPK) family.</text>
</comment>
<dbReference type="OrthoDB" id="338650at2759"/>